<sequence length="554" mass="57701">MRFRVSKGQKASPGGQALSDSGHCELPQFTLLALEVALSTVLEHPHHVLAAARKNVSDGLSRTEEAAVEQAAGLLLTWDLEGSARRKCTWHPMAPAKARASSDASAGITKTGIVSKSYECRLKGQGATFVETDSPFTAAALAEASPVKERPPRSSRRQAAPEQVQQVIIIQGCDGEFALDASVEETAAATLQTLALAGQVARVVHITEDGQVIAASQSGAHLGGVASGPVLPEQLADGATQVVVVGGSMDGRGMDEPLSPGSAVIQQVTKQEILGLAEAGVPPPDTASALDALLCAVTELGGAEGRAGPDEKSRSGPKDVLVQLPGQEAPPVAAQPEAPELHMFQDVRESGAAVEPVEVLTQVVRPSAVAASQERTQVAFKKVVQGVLQFAVCDPATAGQLMKEGVTQLIVNEEGTVHMLAREGSQIIMQEAEAHGPHVDLAEPDGEISQIIVTEELVQAMVQESSSSFPEGATHYIVTELPPGVEEEAGVYSHTVIEAADSQEILQAGATLSAEAMVPNGSEQLTSMVIYTQDGSPAATVIQSQRESNELQEA</sequence>
<dbReference type="InParanoid" id="D2HPL3"/>
<feature type="region of interest" description="Disordered" evidence="1">
    <location>
        <begin position="303"/>
        <end position="322"/>
    </location>
</feature>
<organism evidence="2">
    <name type="scientific">Ailuropoda melanoleuca</name>
    <name type="common">Giant panda</name>
    <dbReference type="NCBI Taxonomy" id="9646"/>
    <lineage>
        <taxon>Eukaryota</taxon>
        <taxon>Metazoa</taxon>
        <taxon>Chordata</taxon>
        <taxon>Craniata</taxon>
        <taxon>Vertebrata</taxon>
        <taxon>Euteleostomi</taxon>
        <taxon>Mammalia</taxon>
        <taxon>Eutheria</taxon>
        <taxon>Laurasiatheria</taxon>
        <taxon>Carnivora</taxon>
        <taxon>Caniformia</taxon>
        <taxon>Ursidae</taxon>
        <taxon>Ailuropoda</taxon>
    </lineage>
</organism>
<dbReference type="AlphaFoldDB" id="D2HPL3"/>
<evidence type="ECO:0000313" key="2">
    <source>
        <dbReference type="EMBL" id="EFB24588.1"/>
    </source>
</evidence>
<reference evidence="2" key="1">
    <citation type="journal article" date="2010" name="Nature">
        <title>The sequence and de novo assembly of the giant panda genome.</title>
        <authorList>
            <person name="Li R."/>
            <person name="Fan W."/>
            <person name="Tian G."/>
            <person name="Zhu H."/>
            <person name="He L."/>
            <person name="Cai J."/>
            <person name="Huang Q."/>
            <person name="Cai Q."/>
            <person name="Li B."/>
            <person name="Bai Y."/>
            <person name="Zhang Z."/>
            <person name="Zhang Y."/>
            <person name="Wang W."/>
            <person name="Li J."/>
            <person name="Wei F."/>
            <person name="Li H."/>
            <person name="Jian M."/>
            <person name="Li J."/>
            <person name="Zhang Z."/>
            <person name="Nielsen R."/>
            <person name="Li D."/>
            <person name="Gu W."/>
            <person name="Yang Z."/>
            <person name="Xuan Z."/>
            <person name="Ryder O.A."/>
            <person name="Leung F.C."/>
            <person name="Zhou Y."/>
            <person name="Cao J."/>
            <person name="Sun X."/>
            <person name="Fu Y."/>
            <person name="Fang X."/>
            <person name="Guo X."/>
            <person name="Wang B."/>
            <person name="Hou R."/>
            <person name="Shen F."/>
            <person name="Mu B."/>
            <person name="Ni P."/>
            <person name="Lin R."/>
            <person name="Qian W."/>
            <person name="Wang G."/>
            <person name="Yu C."/>
            <person name="Nie W."/>
            <person name="Wang J."/>
            <person name="Wu Z."/>
            <person name="Liang H."/>
            <person name="Min J."/>
            <person name="Wu Q."/>
            <person name="Cheng S."/>
            <person name="Ruan J."/>
            <person name="Wang M."/>
            <person name="Shi Z."/>
            <person name="Wen M."/>
            <person name="Liu B."/>
            <person name="Ren X."/>
            <person name="Zheng H."/>
            <person name="Dong D."/>
            <person name="Cook K."/>
            <person name="Shan G."/>
            <person name="Zhang H."/>
            <person name="Kosiol C."/>
            <person name="Xie X."/>
            <person name="Lu Z."/>
            <person name="Zheng H."/>
            <person name="Li Y."/>
            <person name="Steiner C.C."/>
            <person name="Lam T.T."/>
            <person name="Lin S."/>
            <person name="Zhang Q."/>
            <person name="Li G."/>
            <person name="Tian J."/>
            <person name="Gong T."/>
            <person name="Liu H."/>
            <person name="Zhang D."/>
            <person name="Fang L."/>
            <person name="Ye C."/>
            <person name="Zhang J."/>
            <person name="Hu W."/>
            <person name="Xu A."/>
            <person name="Ren Y."/>
            <person name="Zhang G."/>
            <person name="Bruford M.W."/>
            <person name="Li Q."/>
            <person name="Ma L."/>
            <person name="Guo Y."/>
            <person name="An N."/>
            <person name="Hu Y."/>
            <person name="Zheng Y."/>
            <person name="Shi Y."/>
            <person name="Li Z."/>
            <person name="Liu Q."/>
            <person name="Chen Y."/>
            <person name="Zhao J."/>
            <person name="Qu N."/>
            <person name="Zhao S."/>
            <person name="Tian F."/>
            <person name="Wang X."/>
            <person name="Wang H."/>
            <person name="Xu L."/>
            <person name="Liu X."/>
            <person name="Vinar T."/>
            <person name="Wang Y."/>
            <person name="Lam T.W."/>
            <person name="Yiu S.M."/>
            <person name="Liu S."/>
            <person name="Zhang H."/>
            <person name="Li D."/>
            <person name="Huang Y."/>
            <person name="Wang X."/>
            <person name="Yang G."/>
            <person name="Jiang Z."/>
            <person name="Wang J."/>
            <person name="Qin N."/>
            <person name="Li L."/>
            <person name="Li J."/>
            <person name="Bolund L."/>
            <person name="Kristiansen K."/>
            <person name="Wong G.K."/>
            <person name="Olson M."/>
            <person name="Zhang X."/>
            <person name="Li S."/>
            <person name="Yang H."/>
            <person name="Wang J."/>
            <person name="Wang J."/>
        </authorList>
    </citation>
    <scope>NUCLEOTIDE SEQUENCE [LARGE SCALE GENOMIC DNA]</scope>
</reference>
<dbReference type="EMBL" id="GL193140">
    <property type="protein sequence ID" value="EFB24588.1"/>
    <property type="molecule type" value="Genomic_DNA"/>
</dbReference>
<protein>
    <recommendedName>
        <fullName evidence="3">Zinc finger protein 407</fullName>
    </recommendedName>
</protein>
<feature type="compositionally biased region" description="Basic and acidic residues" evidence="1">
    <location>
        <begin position="307"/>
        <end position="317"/>
    </location>
</feature>
<gene>
    <name evidence="2" type="ORF">PANDA_013730</name>
</gene>
<accession>D2HPL3</accession>
<proteinExistence type="predicted"/>
<evidence type="ECO:0000256" key="1">
    <source>
        <dbReference type="SAM" id="MobiDB-lite"/>
    </source>
</evidence>
<name>D2HPL3_AILME</name>
<evidence type="ECO:0008006" key="3">
    <source>
        <dbReference type="Google" id="ProtNLM"/>
    </source>
</evidence>
<feature type="region of interest" description="Disordered" evidence="1">
    <location>
        <begin position="142"/>
        <end position="161"/>
    </location>
</feature>